<reference evidence="5" key="1">
    <citation type="submission" date="2023-02" db="EMBL/GenBank/DDBJ databases">
        <title>Tahibacter soli sp. nov. isolated from soil.</title>
        <authorList>
            <person name="Baek J.H."/>
            <person name="Lee J.K."/>
            <person name="Choi D.G."/>
            <person name="Jeon C.O."/>
        </authorList>
    </citation>
    <scope>NUCLEOTIDE SEQUENCE</scope>
    <source>
        <strain evidence="5">BL</strain>
    </source>
</reference>
<keyword evidence="3" id="KW-1133">Transmembrane helix</keyword>
<evidence type="ECO:0000256" key="3">
    <source>
        <dbReference type="SAM" id="Phobius"/>
    </source>
</evidence>
<dbReference type="InterPro" id="IPR016032">
    <property type="entry name" value="Sig_transdc_resp-reg_C-effctor"/>
</dbReference>
<protein>
    <submittedName>
        <fullName evidence="5">Winged helix-turn-helix domain-containing protein</fullName>
    </submittedName>
</protein>
<dbReference type="CDD" id="cd00383">
    <property type="entry name" value="trans_reg_C"/>
    <property type="match status" value="1"/>
</dbReference>
<dbReference type="Gene3D" id="1.25.40.10">
    <property type="entry name" value="Tetratricopeptide repeat domain"/>
    <property type="match status" value="2"/>
</dbReference>
<dbReference type="InterPro" id="IPR036388">
    <property type="entry name" value="WH-like_DNA-bd_sf"/>
</dbReference>
<feature type="DNA-binding region" description="OmpR/PhoB-type" evidence="2">
    <location>
        <begin position="3"/>
        <end position="101"/>
    </location>
</feature>
<evidence type="ECO:0000259" key="4">
    <source>
        <dbReference type="PROSITE" id="PS51755"/>
    </source>
</evidence>
<dbReference type="InterPro" id="IPR011990">
    <property type="entry name" value="TPR-like_helical_dom_sf"/>
</dbReference>
<dbReference type="PROSITE" id="PS51755">
    <property type="entry name" value="OMPR_PHOB"/>
    <property type="match status" value="1"/>
</dbReference>
<name>A0A9X3YJD7_9GAMM</name>
<dbReference type="SUPFAM" id="SSF46894">
    <property type="entry name" value="C-terminal effector domain of the bipartite response regulators"/>
    <property type="match status" value="1"/>
</dbReference>
<dbReference type="GO" id="GO:0000160">
    <property type="term" value="P:phosphorelay signal transduction system"/>
    <property type="evidence" value="ECO:0007669"/>
    <property type="project" value="InterPro"/>
</dbReference>
<comment type="caution">
    <text evidence="5">The sequence shown here is derived from an EMBL/GenBank/DDBJ whole genome shotgun (WGS) entry which is preliminary data.</text>
</comment>
<gene>
    <name evidence="5" type="ORF">OD750_012950</name>
</gene>
<dbReference type="InterPro" id="IPR019734">
    <property type="entry name" value="TPR_rpt"/>
</dbReference>
<sequence>MTQPVVRFGNVVVNTAARTLVRDGEAVTVAPLVFDVIVYLIQHRDRAVGRDELVAAVWGKVDVSDAALGKTILTARRAIGDDGEAQRYLRTVPRFGYRWSADTQAIENTADAPAGDYAPAVTATDALARTGLTRQRRFGMAAAIAAAVALALLAWLPSRRAPPATVPSAATADRPVGVAVVLPADVAASADDAWLRLGLMDMLGTRLAAAGVPVLPSDNVVRLAPAGIARDAALAAVRDVTERGRLVVPVARREGSAWIVRAELLDGDGEPQAVEARADNVVAAARDVADALLERLGHRPPRAPVDAGSLTATELSQRIDAARLARAPLDARALIDAAPAALQQTPAIRLRRAQIALDLGESEAAREQLEALIASVSAETDPVLLARANRSLAVALSRLGRPEPALAACDRAIALLAGRDLPGDVARAYNNRGIVHLMREEYDLAAQDFARARVAADLAVDSLLLAQIEGNEANLQAVQGRYAEVAAIQERVGRRFERFGMTDEYARSLVNVSTAQITLLRPVEALETSARAMALVERVQHVGTRLFVYLERANALELVGRLGDARAVLDRAVQEANDDAYAAERAIARAGQARLELGAGQPTSALALARQALAALPAPVYNAHRAGAWITVVRSLDALARVAEAADETQRFAAWAATSNDASVSLFARLAQAEQAAAERRDADARAAFDDALAMARRWSAPDVVRETVASYARYLLARGDTAQASAIAGLIARHADVDYESALLQAQLYRALNQEPAAANALAAARRLAGERVVPALSTAP</sequence>
<proteinExistence type="predicted"/>
<evidence type="ECO:0000313" key="5">
    <source>
        <dbReference type="EMBL" id="MDC8013446.1"/>
    </source>
</evidence>
<feature type="transmembrane region" description="Helical" evidence="3">
    <location>
        <begin position="138"/>
        <end position="156"/>
    </location>
</feature>
<feature type="domain" description="OmpR/PhoB-type" evidence="4">
    <location>
        <begin position="3"/>
        <end position="101"/>
    </location>
</feature>
<dbReference type="GO" id="GO:0003677">
    <property type="term" value="F:DNA binding"/>
    <property type="evidence" value="ECO:0007669"/>
    <property type="project" value="UniProtKB-UniRule"/>
</dbReference>
<accession>A0A9X3YJD7</accession>
<evidence type="ECO:0000256" key="1">
    <source>
        <dbReference type="ARBA" id="ARBA00023125"/>
    </source>
</evidence>
<dbReference type="GO" id="GO:0006355">
    <property type="term" value="P:regulation of DNA-templated transcription"/>
    <property type="evidence" value="ECO:0007669"/>
    <property type="project" value="InterPro"/>
</dbReference>
<keyword evidence="3" id="KW-0812">Transmembrane</keyword>
<dbReference type="Gene3D" id="1.10.10.10">
    <property type="entry name" value="Winged helix-like DNA-binding domain superfamily/Winged helix DNA-binding domain"/>
    <property type="match status" value="1"/>
</dbReference>
<dbReference type="SMART" id="SM00862">
    <property type="entry name" value="Trans_reg_C"/>
    <property type="match status" value="1"/>
</dbReference>
<dbReference type="SMART" id="SM00028">
    <property type="entry name" value="TPR"/>
    <property type="match status" value="5"/>
</dbReference>
<organism evidence="5 6">
    <name type="scientific">Tahibacter soli</name>
    <dbReference type="NCBI Taxonomy" id="2983605"/>
    <lineage>
        <taxon>Bacteria</taxon>
        <taxon>Pseudomonadati</taxon>
        <taxon>Pseudomonadota</taxon>
        <taxon>Gammaproteobacteria</taxon>
        <taxon>Lysobacterales</taxon>
        <taxon>Rhodanobacteraceae</taxon>
        <taxon>Tahibacter</taxon>
    </lineage>
</organism>
<dbReference type="Proteomes" id="UP001139971">
    <property type="component" value="Unassembled WGS sequence"/>
</dbReference>
<dbReference type="RefSeq" id="WP_263545653.1">
    <property type="nucleotide sequence ID" value="NZ_JAOVZO020000017.1"/>
</dbReference>
<dbReference type="EMBL" id="JAOVZO020000017">
    <property type="protein sequence ID" value="MDC8013446.1"/>
    <property type="molecule type" value="Genomic_DNA"/>
</dbReference>
<evidence type="ECO:0000313" key="6">
    <source>
        <dbReference type="Proteomes" id="UP001139971"/>
    </source>
</evidence>
<dbReference type="Pfam" id="PF00486">
    <property type="entry name" value="Trans_reg_C"/>
    <property type="match status" value="1"/>
</dbReference>
<keyword evidence="6" id="KW-1185">Reference proteome</keyword>
<keyword evidence="1 2" id="KW-0238">DNA-binding</keyword>
<dbReference type="SUPFAM" id="SSF48452">
    <property type="entry name" value="TPR-like"/>
    <property type="match status" value="3"/>
</dbReference>
<dbReference type="InterPro" id="IPR001867">
    <property type="entry name" value="OmpR/PhoB-type_DNA-bd"/>
</dbReference>
<evidence type="ECO:0000256" key="2">
    <source>
        <dbReference type="PROSITE-ProRule" id="PRU01091"/>
    </source>
</evidence>
<keyword evidence="3" id="KW-0472">Membrane</keyword>
<dbReference type="AlphaFoldDB" id="A0A9X3YJD7"/>